<protein>
    <submittedName>
        <fullName evidence="2">Alpha/beta hydrolase</fullName>
    </submittedName>
</protein>
<proteinExistence type="predicted"/>
<reference evidence="2 3" key="1">
    <citation type="submission" date="2018-12" db="EMBL/GenBank/DDBJ databases">
        <title>Comparitive functional genomics of dry heat resistant strains isolated from the viking spacecraft.</title>
        <authorList>
            <person name="Seuylemezian A."/>
            <person name="Vaishampayan P."/>
        </authorList>
    </citation>
    <scope>NUCLEOTIDE SEQUENCE [LARGE SCALE GENOMIC DNA]</scope>
    <source>
        <strain evidence="2 3">M6-11</strain>
    </source>
</reference>
<evidence type="ECO:0000313" key="2">
    <source>
        <dbReference type="EMBL" id="RSK33751.1"/>
    </source>
</evidence>
<evidence type="ECO:0000259" key="1">
    <source>
        <dbReference type="Pfam" id="PF00561"/>
    </source>
</evidence>
<keyword evidence="3" id="KW-1185">Reference proteome</keyword>
<gene>
    <name evidence="2" type="ORF">EJA12_06295</name>
</gene>
<dbReference type="Proteomes" id="UP000272481">
    <property type="component" value="Unassembled WGS sequence"/>
</dbReference>
<dbReference type="EMBL" id="RWGW01000008">
    <property type="protein sequence ID" value="RSK33751.1"/>
    <property type="molecule type" value="Genomic_DNA"/>
</dbReference>
<dbReference type="Gene3D" id="3.40.50.1820">
    <property type="entry name" value="alpha/beta hydrolase"/>
    <property type="match status" value="1"/>
</dbReference>
<dbReference type="InterPro" id="IPR029058">
    <property type="entry name" value="AB_hydrolase_fold"/>
</dbReference>
<name>A0ABX9ZEE9_9BACL</name>
<keyword evidence="2" id="KW-0378">Hydrolase</keyword>
<dbReference type="SUPFAM" id="SSF53474">
    <property type="entry name" value="alpha/beta-Hydrolases"/>
    <property type="match status" value="1"/>
</dbReference>
<dbReference type="Pfam" id="PF00561">
    <property type="entry name" value="Abhydrolase_1"/>
    <property type="match status" value="1"/>
</dbReference>
<sequence>MSILSVDVPDVDSLGIIADRLLEKVDQPSYLCGFSFGGYVVLEMYRKAPELVKGLILMGSTTEADTTAQFEGRKNSIGRARRGEYFDMVEANASLTFSPAGLEDTQLMEKRKKIVRDYGPERFISHVTAAMHRQDYTELLSHANLPVLIVAGGEDRLFSPERLKELAGRIPGADFEIIEKTGHMMPMEQPQQIVQVLGQWIQNQEGKKG</sequence>
<accession>A0ABX9ZEE9</accession>
<organism evidence="2 3">
    <name type="scientific">Bhargavaea beijingensis</name>
    <dbReference type="NCBI Taxonomy" id="426756"/>
    <lineage>
        <taxon>Bacteria</taxon>
        <taxon>Bacillati</taxon>
        <taxon>Bacillota</taxon>
        <taxon>Bacilli</taxon>
        <taxon>Bacillales</taxon>
        <taxon>Caryophanaceae</taxon>
        <taxon>Bhargavaea</taxon>
    </lineage>
</organism>
<dbReference type="InterPro" id="IPR000073">
    <property type="entry name" value="AB_hydrolase_1"/>
</dbReference>
<evidence type="ECO:0000313" key="3">
    <source>
        <dbReference type="Proteomes" id="UP000272481"/>
    </source>
</evidence>
<comment type="caution">
    <text evidence="2">The sequence shown here is derived from an EMBL/GenBank/DDBJ whole genome shotgun (WGS) entry which is preliminary data.</text>
</comment>
<dbReference type="PANTHER" id="PTHR43798">
    <property type="entry name" value="MONOACYLGLYCEROL LIPASE"/>
    <property type="match status" value="1"/>
</dbReference>
<feature type="domain" description="AB hydrolase-1" evidence="1">
    <location>
        <begin position="20"/>
        <end position="189"/>
    </location>
</feature>
<dbReference type="InterPro" id="IPR050266">
    <property type="entry name" value="AB_hydrolase_sf"/>
</dbReference>
<dbReference type="RefSeq" id="WP_092098280.1">
    <property type="nucleotide sequence ID" value="NZ_FNAR01000021.1"/>
</dbReference>
<dbReference type="GO" id="GO:0016787">
    <property type="term" value="F:hydrolase activity"/>
    <property type="evidence" value="ECO:0007669"/>
    <property type="project" value="UniProtKB-KW"/>
</dbReference>